<evidence type="ECO:0000256" key="6">
    <source>
        <dbReference type="ARBA" id="ARBA00022840"/>
    </source>
</evidence>
<dbReference type="RefSeq" id="WP_096995727.1">
    <property type="nucleotide sequence ID" value="NZ_JBHSII010000001.1"/>
</dbReference>
<dbReference type="InterPro" id="IPR006334">
    <property type="entry name" value="Glut_cys_ligase"/>
</dbReference>
<keyword evidence="4 8" id="KW-0317">Glutathione biosynthesis</keyword>
<dbReference type="Pfam" id="PF04262">
    <property type="entry name" value="Glu_cys_ligase"/>
    <property type="match status" value="1"/>
</dbReference>
<evidence type="ECO:0000256" key="3">
    <source>
        <dbReference type="ARBA" id="ARBA00022598"/>
    </source>
</evidence>
<dbReference type="SUPFAM" id="SSF55931">
    <property type="entry name" value="Glutamine synthetase/guanido kinase"/>
    <property type="match status" value="1"/>
</dbReference>
<evidence type="ECO:0000313" key="12">
    <source>
        <dbReference type="EMBL" id="SNX50860.1"/>
    </source>
</evidence>
<feature type="region of interest" description="Disordered" evidence="10">
    <location>
        <begin position="529"/>
        <end position="557"/>
    </location>
</feature>
<feature type="domain" description="Glutamate--cysteine ligase" evidence="11">
    <location>
        <begin position="21"/>
        <end position="385"/>
    </location>
</feature>
<protein>
    <recommendedName>
        <fullName evidence="8">Glutamate--cysteine ligase</fullName>
        <ecNumber evidence="8">6.3.2.2</ecNumber>
    </recommendedName>
    <alternativeName>
        <fullName evidence="8">Gamma-ECS</fullName>
        <shortName evidence="8">GCS</shortName>
    </alternativeName>
    <alternativeName>
        <fullName evidence="8">Gamma-glutamylcysteine synthetase</fullName>
    </alternativeName>
</protein>
<keyword evidence="6 8" id="KW-0067">ATP-binding</keyword>
<evidence type="ECO:0000256" key="7">
    <source>
        <dbReference type="ARBA" id="ARBA00048819"/>
    </source>
</evidence>
<dbReference type="OrthoDB" id="9803907at2"/>
<dbReference type="Gene3D" id="3.30.590.20">
    <property type="match status" value="1"/>
</dbReference>
<sequence length="557" mass="62754">MKKETTPIEVETLVDESLLAFITSDDVKDTLQGVRRGIEREMVRVTQSGALSLRPHPESLGSALTHPYITTDFSEAQLELVTPAVTDRKETFKTLASLHHFVASHLSEGETMWAASMPPALPLDNDIAIANYGTSNAGIAKTRYREGLANRYGKRMQLISGIHYNFSLPESFWQALHTHTESQLPLETFISERYFHLIRNVLRNGWIIPYLFGASPAADKSYLQDRPHALNQWGSTTDYFPWATSLRLSKLGYGSSEQSRFPISFNNKQDYLSGLCHALTQPSDQYAHLAQHQQLNGSVLQLENELYGSVRPKIVNAQMRPLVAMCHYGVEYIELRSLDNNPLLPLGIDELQSQFIDLFLLYSALTPSPEMSEQESKLIMQRQELVAMQGRKPNLMLPTVNGDMLLTDLAKPLMGMLAEMAKSLDDAQETNSYVKAVMREQAKFDDSQLTPSAQILAVMEQESLSFTTLMRRYSGEHKQGYLNDTLSAEEMTQLQSLVDYSLAEQKRLEAENETNFDDYLAQKSQIDCEVPSRGDASQSMPEYLNPSQGNKEHVNPL</sequence>
<dbReference type="InterPro" id="IPR007370">
    <property type="entry name" value="Glu_cys_ligase"/>
</dbReference>
<dbReference type="EMBL" id="OANU01000159">
    <property type="protein sequence ID" value="SNX50860.1"/>
    <property type="molecule type" value="Genomic_DNA"/>
</dbReference>
<evidence type="ECO:0000313" key="13">
    <source>
        <dbReference type="Proteomes" id="UP000219336"/>
    </source>
</evidence>
<evidence type="ECO:0000256" key="2">
    <source>
        <dbReference type="ARBA" id="ARBA00008772"/>
    </source>
</evidence>
<keyword evidence="3 8" id="KW-0436">Ligase</keyword>
<proteinExistence type="inferred from homology"/>
<comment type="catalytic activity">
    <reaction evidence="7 8 9">
        <text>L-cysteine + L-glutamate + ATP = gamma-L-glutamyl-L-cysteine + ADP + phosphate + H(+)</text>
        <dbReference type="Rhea" id="RHEA:13285"/>
        <dbReference type="ChEBI" id="CHEBI:15378"/>
        <dbReference type="ChEBI" id="CHEBI:29985"/>
        <dbReference type="ChEBI" id="CHEBI:30616"/>
        <dbReference type="ChEBI" id="CHEBI:35235"/>
        <dbReference type="ChEBI" id="CHEBI:43474"/>
        <dbReference type="ChEBI" id="CHEBI:58173"/>
        <dbReference type="ChEBI" id="CHEBI:456216"/>
        <dbReference type="EC" id="6.3.2.2"/>
    </reaction>
</comment>
<dbReference type="GO" id="GO:0005829">
    <property type="term" value="C:cytosol"/>
    <property type="evidence" value="ECO:0007669"/>
    <property type="project" value="TreeGrafter"/>
</dbReference>
<name>A0A240ERG2_9VIBR</name>
<evidence type="ECO:0000256" key="8">
    <source>
        <dbReference type="HAMAP-Rule" id="MF_00578"/>
    </source>
</evidence>
<dbReference type="GO" id="GO:0004357">
    <property type="term" value="F:glutamate-cysteine ligase activity"/>
    <property type="evidence" value="ECO:0007669"/>
    <property type="project" value="UniProtKB-UniRule"/>
</dbReference>
<dbReference type="UniPathway" id="UPA00142">
    <property type="reaction ID" value="UER00209"/>
</dbReference>
<dbReference type="HAMAP" id="MF_00578">
    <property type="entry name" value="Glu_cys_ligase"/>
    <property type="match status" value="1"/>
</dbReference>
<dbReference type="PANTHER" id="PTHR38761">
    <property type="entry name" value="GLUTAMATE--CYSTEINE LIGASE"/>
    <property type="match status" value="1"/>
</dbReference>
<dbReference type="Proteomes" id="UP000219336">
    <property type="component" value="Unassembled WGS sequence"/>
</dbReference>
<dbReference type="EC" id="6.3.2.2" evidence="8"/>
<accession>A0A240ERG2</accession>
<dbReference type="GO" id="GO:0006750">
    <property type="term" value="P:glutathione biosynthetic process"/>
    <property type="evidence" value="ECO:0007669"/>
    <property type="project" value="UniProtKB-UniRule"/>
</dbReference>
<evidence type="ECO:0000259" key="11">
    <source>
        <dbReference type="Pfam" id="PF04262"/>
    </source>
</evidence>
<gene>
    <name evidence="12" type="primary">gshA_2</name>
    <name evidence="8" type="synonym">gshA</name>
    <name evidence="12" type="ORF">VTH8203_04534</name>
</gene>
<dbReference type="GO" id="GO:0005524">
    <property type="term" value="F:ATP binding"/>
    <property type="evidence" value="ECO:0007669"/>
    <property type="project" value="UniProtKB-KW"/>
</dbReference>
<dbReference type="PANTHER" id="PTHR38761:SF1">
    <property type="entry name" value="GLUTAMATE--CYSTEINE LIGASE"/>
    <property type="match status" value="1"/>
</dbReference>
<evidence type="ECO:0000256" key="10">
    <source>
        <dbReference type="SAM" id="MobiDB-lite"/>
    </source>
</evidence>
<evidence type="ECO:0000256" key="4">
    <source>
        <dbReference type="ARBA" id="ARBA00022684"/>
    </source>
</evidence>
<feature type="compositionally biased region" description="Polar residues" evidence="10">
    <location>
        <begin position="535"/>
        <end position="549"/>
    </location>
</feature>
<keyword evidence="5 8" id="KW-0547">Nucleotide-binding</keyword>
<keyword evidence="13" id="KW-1185">Reference proteome</keyword>
<dbReference type="GO" id="GO:0046872">
    <property type="term" value="F:metal ion binding"/>
    <property type="evidence" value="ECO:0007669"/>
    <property type="project" value="TreeGrafter"/>
</dbReference>
<reference evidence="13" key="1">
    <citation type="submission" date="2016-06" db="EMBL/GenBank/DDBJ databases">
        <authorList>
            <person name="Rodrigo-Torres L."/>
            <person name="Arahal R.D."/>
            <person name="Lucena T."/>
        </authorList>
    </citation>
    <scope>NUCLEOTIDE SEQUENCE [LARGE SCALE GENOMIC DNA]</scope>
    <source>
        <strain evidence="13">CECT8203</strain>
    </source>
</reference>
<dbReference type="AlphaFoldDB" id="A0A240ERG2"/>
<organism evidence="12 13">
    <name type="scientific">Vibrio thalassae</name>
    <dbReference type="NCBI Taxonomy" id="1243014"/>
    <lineage>
        <taxon>Bacteria</taxon>
        <taxon>Pseudomonadati</taxon>
        <taxon>Pseudomonadota</taxon>
        <taxon>Gammaproteobacteria</taxon>
        <taxon>Vibrionales</taxon>
        <taxon>Vibrionaceae</taxon>
        <taxon>Vibrio</taxon>
    </lineage>
</organism>
<evidence type="ECO:0000256" key="9">
    <source>
        <dbReference type="RuleBase" id="RU004391"/>
    </source>
</evidence>
<comment type="similarity">
    <text evidence="2 8">Belongs to the glutamate--cysteine ligase type 1 family. Type 1 subfamily.</text>
</comment>
<comment type="pathway">
    <text evidence="1 8 9">Sulfur metabolism; glutathione biosynthesis; glutathione from L-cysteine and L-glutamate: step 1/2.</text>
</comment>
<dbReference type="NCBIfam" id="TIGR01434">
    <property type="entry name" value="glu_cys_ligase"/>
    <property type="match status" value="1"/>
</dbReference>
<evidence type="ECO:0000256" key="5">
    <source>
        <dbReference type="ARBA" id="ARBA00022741"/>
    </source>
</evidence>
<evidence type="ECO:0000256" key="1">
    <source>
        <dbReference type="ARBA" id="ARBA00005006"/>
    </source>
</evidence>
<dbReference type="InterPro" id="IPR014746">
    <property type="entry name" value="Gln_synth/guanido_kin_cat_dom"/>
</dbReference>